<dbReference type="SUPFAM" id="SSF89942">
    <property type="entry name" value="eEF1-gamma domain"/>
    <property type="match status" value="1"/>
</dbReference>
<dbReference type="SUPFAM" id="SSF52833">
    <property type="entry name" value="Thioredoxin-like"/>
    <property type="match status" value="1"/>
</dbReference>
<dbReference type="InterPro" id="IPR036282">
    <property type="entry name" value="Glutathione-S-Trfase_C_sf"/>
</dbReference>
<feature type="domain" description="GST C-terminal" evidence="8">
    <location>
        <begin position="88"/>
        <end position="214"/>
    </location>
</feature>
<sequence>MAPFGKIYGYKGNPRTNPLLIVAKANNLDIELVEIEPPAGVTDDYRRLNKLGKVPTFEGADGYVLTEVIAIAVYLTSQNEKTTLLGKTKQDYASILRWLSFANTELLPKLGGAFRPLIGKDPYNKKNVQDSLDAAAKNATVLEEHLWVNTYLVGERITLADIFTAAIISRGFEYFYDAEWRKAHPSVTRWFETIRNQSLYSDVVEKKDFIEKAIANVAPKKEKEDKPKAAPAEQPKKQEKKKKEDDEEEEEDKPEPKPKHPLEALPKATFVLDDWKRKYSNEDTREVALPWFWENVKFDEYSIWRVDYKYNEELTMTFMTSNLIGGFFNRLEASRKYLFGAASVYGVTNDSVIQGAFVLRGQDSLPVFDVAPDFESYSFTKLDPTNAADKEFVENQWAWDKPVEVNGKTLEHADGKVFK</sequence>
<dbReference type="OrthoDB" id="249703at2759"/>
<dbReference type="GeneID" id="54363410"/>
<evidence type="ECO:0000313" key="10">
    <source>
        <dbReference type="RefSeq" id="XP_033456957.1"/>
    </source>
</evidence>
<keyword evidence="2 4" id="KW-0251">Elongation factor</keyword>
<reference evidence="10" key="2">
    <citation type="submission" date="2020-04" db="EMBL/GenBank/DDBJ databases">
        <authorList>
            <consortium name="NCBI Genome Project"/>
        </authorList>
    </citation>
    <scope>NUCLEOTIDE SEQUENCE</scope>
    <source>
        <strain evidence="10">CBS 342.82</strain>
    </source>
</reference>
<dbReference type="Pfam" id="PF02798">
    <property type="entry name" value="GST_N"/>
    <property type="match status" value="1"/>
</dbReference>
<dbReference type="SFLD" id="SFLDS00019">
    <property type="entry name" value="Glutathione_Transferase_(cytos"/>
    <property type="match status" value="1"/>
</dbReference>
<dbReference type="GO" id="GO:0003746">
    <property type="term" value="F:translation elongation factor activity"/>
    <property type="evidence" value="ECO:0007669"/>
    <property type="project" value="UniProtKB-UniRule"/>
</dbReference>
<dbReference type="InterPro" id="IPR001662">
    <property type="entry name" value="EF1B_G_C"/>
</dbReference>
<dbReference type="FunFam" id="3.30.70.1010:FF:000001">
    <property type="entry name" value="Elongation factor 1-gamma 1"/>
    <property type="match status" value="1"/>
</dbReference>
<dbReference type="InterPro" id="IPR010987">
    <property type="entry name" value="Glutathione-S-Trfase_C-like"/>
</dbReference>
<evidence type="ECO:0000259" key="7">
    <source>
        <dbReference type="PROSITE" id="PS50404"/>
    </source>
</evidence>
<evidence type="ECO:0000256" key="4">
    <source>
        <dbReference type="PROSITE-ProRule" id="PRU00519"/>
    </source>
</evidence>
<dbReference type="SFLD" id="SFLDG00358">
    <property type="entry name" value="Main_(cytGST)"/>
    <property type="match status" value="1"/>
</dbReference>
<dbReference type="PROSITE" id="PS50404">
    <property type="entry name" value="GST_NTER"/>
    <property type="match status" value="1"/>
</dbReference>
<dbReference type="SUPFAM" id="SSF47616">
    <property type="entry name" value="GST C-terminal domain-like"/>
    <property type="match status" value="1"/>
</dbReference>
<dbReference type="GO" id="GO:0005634">
    <property type="term" value="C:nucleus"/>
    <property type="evidence" value="ECO:0007669"/>
    <property type="project" value="TreeGrafter"/>
</dbReference>
<protein>
    <submittedName>
        <fullName evidence="10">EEF1-gamma domain-containing protein</fullName>
    </submittedName>
</protein>
<gene>
    <name evidence="10" type="ORF">K489DRAFT_383472</name>
</gene>
<dbReference type="Gene3D" id="3.30.70.1010">
    <property type="entry name" value="Translation elongation factor EF1B, gamma chain, conserved domain"/>
    <property type="match status" value="1"/>
</dbReference>
<feature type="domain" description="EF-1-gamma C-terminal" evidence="6">
    <location>
        <begin position="258"/>
        <end position="419"/>
    </location>
</feature>
<evidence type="ECO:0000256" key="1">
    <source>
        <dbReference type="ARBA" id="ARBA00007409"/>
    </source>
</evidence>
<accession>A0A6J3LVX9</accession>
<dbReference type="Pfam" id="PF00043">
    <property type="entry name" value="GST_C"/>
    <property type="match status" value="1"/>
</dbReference>
<reference evidence="10" key="1">
    <citation type="submission" date="2020-01" db="EMBL/GenBank/DDBJ databases">
        <authorList>
            <consortium name="DOE Joint Genome Institute"/>
            <person name="Haridas S."/>
            <person name="Albert R."/>
            <person name="Binder M."/>
            <person name="Bloem J."/>
            <person name="Labutti K."/>
            <person name="Salamov A."/>
            <person name="Andreopoulos B."/>
            <person name="Baker S.E."/>
            <person name="Barry K."/>
            <person name="Bills G."/>
            <person name="Bluhm B.H."/>
            <person name="Cannon C."/>
            <person name="Castanera R."/>
            <person name="Culley D.E."/>
            <person name="Daum C."/>
            <person name="Ezra D."/>
            <person name="Gonzalez J.B."/>
            <person name="Henrissat B."/>
            <person name="Kuo A."/>
            <person name="Liang C."/>
            <person name="Lipzen A."/>
            <person name="Lutzoni F."/>
            <person name="Magnuson J."/>
            <person name="Mondo S."/>
            <person name="Nolan M."/>
            <person name="Ohm R."/>
            <person name="Pangilinan J."/>
            <person name="Park H.-J."/>
            <person name="Ramirez L."/>
            <person name="Alfaro M."/>
            <person name="Sun H."/>
            <person name="Tritt A."/>
            <person name="Yoshinaga Y."/>
            <person name="Zwiers L.-H."/>
            <person name="Turgeon B.G."/>
            <person name="Goodwin S.B."/>
            <person name="Spatafora J.W."/>
            <person name="Crous P.W."/>
            <person name="Grigoriev I.V."/>
        </authorList>
    </citation>
    <scope>NUCLEOTIDE SEQUENCE</scope>
    <source>
        <strain evidence="10">CBS 342.82</strain>
    </source>
</reference>
<feature type="compositionally biased region" description="Basic and acidic residues" evidence="5">
    <location>
        <begin position="220"/>
        <end position="244"/>
    </location>
</feature>
<organism evidence="10">
    <name type="scientific">Dissoconium aciculare CBS 342.82</name>
    <dbReference type="NCBI Taxonomy" id="1314786"/>
    <lineage>
        <taxon>Eukaryota</taxon>
        <taxon>Fungi</taxon>
        <taxon>Dikarya</taxon>
        <taxon>Ascomycota</taxon>
        <taxon>Pezizomycotina</taxon>
        <taxon>Dothideomycetes</taxon>
        <taxon>Dothideomycetidae</taxon>
        <taxon>Mycosphaerellales</taxon>
        <taxon>Dissoconiaceae</taxon>
        <taxon>Dissoconium</taxon>
    </lineage>
</organism>
<evidence type="ECO:0000313" key="9">
    <source>
        <dbReference type="Proteomes" id="UP000504637"/>
    </source>
</evidence>
<dbReference type="Gene3D" id="3.40.30.10">
    <property type="entry name" value="Glutaredoxin"/>
    <property type="match status" value="1"/>
</dbReference>
<dbReference type="PROSITE" id="PS50405">
    <property type="entry name" value="GST_CTER"/>
    <property type="match status" value="1"/>
</dbReference>
<dbReference type="CDD" id="cd03044">
    <property type="entry name" value="GST_N_EF1Bgamma"/>
    <property type="match status" value="1"/>
</dbReference>
<dbReference type="PANTHER" id="PTHR43986:SF1">
    <property type="entry name" value="ELONGATION FACTOR 1-GAMMA"/>
    <property type="match status" value="1"/>
</dbReference>
<evidence type="ECO:0000259" key="8">
    <source>
        <dbReference type="PROSITE" id="PS50405"/>
    </source>
</evidence>
<dbReference type="GO" id="GO:0005737">
    <property type="term" value="C:cytoplasm"/>
    <property type="evidence" value="ECO:0007669"/>
    <property type="project" value="TreeGrafter"/>
</dbReference>
<dbReference type="Gene3D" id="1.20.1050.10">
    <property type="match status" value="1"/>
</dbReference>
<dbReference type="Pfam" id="PF00647">
    <property type="entry name" value="EF1G"/>
    <property type="match status" value="1"/>
</dbReference>
<dbReference type="InterPro" id="IPR050802">
    <property type="entry name" value="EF-GSTs"/>
</dbReference>
<dbReference type="Proteomes" id="UP000504637">
    <property type="component" value="Unplaced"/>
</dbReference>
<dbReference type="InterPro" id="IPR004045">
    <property type="entry name" value="Glutathione_S-Trfase_N"/>
</dbReference>
<dbReference type="FunFam" id="3.40.30.10:FF:000142">
    <property type="entry name" value="Elongation factor 1 gamma"/>
    <property type="match status" value="1"/>
</dbReference>
<name>A0A6J3LVX9_9PEZI</name>
<evidence type="ECO:0000256" key="3">
    <source>
        <dbReference type="ARBA" id="ARBA00022917"/>
    </source>
</evidence>
<dbReference type="CDD" id="cd03181">
    <property type="entry name" value="GST_C_EF1Bgamma_like"/>
    <property type="match status" value="1"/>
</dbReference>
<feature type="domain" description="GST N-terminal" evidence="7">
    <location>
        <begin position="3"/>
        <end position="83"/>
    </location>
</feature>
<comment type="similarity">
    <text evidence="1">Belongs to the GST superfamily.</text>
</comment>
<feature type="region of interest" description="Disordered" evidence="5">
    <location>
        <begin position="220"/>
        <end position="262"/>
    </location>
</feature>
<dbReference type="InterPro" id="IPR036249">
    <property type="entry name" value="Thioredoxin-like_sf"/>
</dbReference>
<keyword evidence="3 4" id="KW-0648">Protein biosynthesis</keyword>
<evidence type="ECO:0000259" key="6">
    <source>
        <dbReference type="PROSITE" id="PS50040"/>
    </source>
</evidence>
<dbReference type="AlphaFoldDB" id="A0A6J3LVX9"/>
<dbReference type="SMART" id="SM01183">
    <property type="entry name" value="EF1G"/>
    <property type="match status" value="1"/>
</dbReference>
<dbReference type="FunFam" id="1.20.1050.10:FF:000006">
    <property type="entry name" value="Elongation factor 1 gamma"/>
    <property type="match status" value="1"/>
</dbReference>
<reference evidence="10" key="3">
    <citation type="submission" date="2025-08" db="UniProtKB">
        <authorList>
            <consortium name="RefSeq"/>
        </authorList>
    </citation>
    <scope>IDENTIFICATION</scope>
    <source>
        <strain evidence="10">CBS 342.82</strain>
    </source>
</reference>
<dbReference type="InterPro" id="IPR036433">
    <property type="entry name" value="EF1B_G_C_sf"/>
</dbReference>
<evidence type="ECO:0000256" key="2">
    <source>
        <dbReference type="ARBA" id="ARBA00022768"/>
    </source>
</evidence>
<dbReference type="PROSITE" id="PS50040">
    <property type="entry name" value="EF1G_C"/>
    <property type="match status" value="1"/>
</dbReference>
<dbReference type="PANTHER" id="PTHR43986">
    <property type="entry name" value="ELONGATION FACTOR 1-GAMMA"/>
    <property type="match status" value="1"/>
</dbReference>
<proteinExistence type="inferred from homology"/>
<dbReference type="InterPro" id="IPR004046">
    <property type="entry name" value="GST_C"/>
</dbReference>
<evidence type="ECO:0000256" key="5">
    <source>
        <dbReference type="SAM" id="MobiDB-lite"/>
    </source>
</evidence>
<keyword evidence="9" id="KW-1185">Reference proteome</keyword>
<dbReference type="InterPro" id="IPR040079">
    <property type="entry name" value="Glutathione_S-Trfase"/>
</dbReference>
<dbReference type="RefSeq" id="XP_033456957.1">
    <property type="nucleotide sequence ID" value="XM_033605610.1"/>
</dbReference>